<evidence type="ECO:0000313" key="5">
    <source>
        <dbReference type="Proteomes" id="UP000198418"/>
    </source>
</evidence>
<dbReference type="InterPro" id="IPR001444">
    <property type="entry name" value="Flag_bb_rod_N"/>
</dbReference>
<dbReference type="InterPro" id="IPR019776">
    <property type="entry name" value="Flagellar_basal_body_rod_CS"/>
</dbReference>
<accession>A0A212RRJ3</accession>
<gene>
    <name evidence="4" type="ORF">SAMN06265338_106182</name>
</gene>
<evidence type="ECO:0000259" key="3">
    <source>
        <dbReference type="Pfam" id="PF00460"/>
    </source>
</evidence>
<dbReference type="PROSITE" id="PS00588">
    <property type="entry name" value="FLAGELLA_BB_ROD"/>
    <property type="match status" value="1"/>
</dbReference>
<sequence length="126" mass="13510">METLAVFSLASQRASWLSARETTIASNVANANTPGYRAQDVTPFASVLQRLQLPMETTAPGHIKPESLAGAKLRVKPSDSWDVVYSGNSVNLEQEMLKAGEVGSAHALDVGVVRSFHQMLMNAVKG</sequence>
<feature type="domain" description="Flagellar basal body rod protein N-terminal" evidence="3">
    <location>
        <begin position="22"/>
        <end position="37"/>
    </location>
</feature>
<keyword evidence="4" id="KW-0969">Cilium</keyword>
<dbReference type="EMBL" id="FYDG01000006">
    <property type="protein sequence ID" value="SNB75132.1"/>
    <property type="molecule type" value="Genomic_DNA"/>
</dbReference>
<evidence type="ECO:0000313" key="4">
    <source>
        <dbReference type="EMBL" id="SNB75132.1"/>
    </source>
</evidence>
<dbReference type="OrthoDB" id="9788334at2"/>
<evidence type="ECO:0000256" key="2">
    <source>
        <dbReference type="ARBA" id="ARBA00009677"/>
    </source>
</evidence>
<dbReference type="NCBIfam" id="NF004653">
    <property type="entry name" value="PRK06003.1"/>
    <property type="match status" value="1"/>
</dbReference>
<dbReference type="Pfam" id="PF00460">
    <property type="entry name" value="Flg_bb_rod"/>
    <property type="match status" value="1"/>
</dbReference>
<protein>
    <submittedName>
        <fullName evidence="4">Flagellar basal-body rod protein FlgB</fullName>
    </submittedName>
</protein>
<dbReference type="AlphaFoldDB" id="A0A212RRJ3"/>
<keyword evidence="4" id="KW-0966">Cell projection</keyword>
<proteinExistence type="inferred from homology"/>
<reference evidence="5" key="1">
    <citation type="submission" date="2017-06" db="EMBL/GenBank/DDBJ databases">
        <authorList>
            <person name="Varghese N."/>
            <person name="Submissions S."/>
        </authorList>
    </citation>
    <scope>NUCLEOTIDE SEQUENCE [LARGE SCALE GENOMIC DNA]</scope>
    <source>
        <strain evidence="5">DSM 137</strain>
    </source>
</reference>
<dbReference type="GO" id="GO:0009425">
    <property type="term" value="C:bacterial-type flagellum basal body"/>
    <property type="evidence" value="ECO:0007669"/>
    <property type="project" value="UniProtKB-SubCell"/>
</dbReference>
<organism evidence="4 5">
    <name type="scientific">Rhodoblastus acidophilus</name>
    <name type="common">Rhodopseudomonas acidophila</name>
    <dbReference type="NCBI Taxonomy" id="1074"/>
    <lineage>
        <taxon>Bacteria</taxon>
        <taxon>Pseudomonadati</taxon>
        <taxon>Pseudomonadota</taxon>
        <taxon>Alphaproteobacteria</taxon>
        <taxon>Hyphomicrobiales</taxon>
        <taxon>Rhodoblastaceae</taxon>
        <taxon>Rhodoblastus</taxon>
    </lineage>
</organism>
<comment type="subcellular location">
    <subcellularLocation>
        <location evidence="1">Bacterial flagellum basal body</location>
    </subcellularLocation>
</comment>
<dbReference type="RefSeq" id="WP_088521188.1">
    <property type="nucleotide sequence ID" value="NZ_FYDG01000006.1"/>
</dbReference>
<keyword evidence="5" id="KW-1185">Reference proteome</keyword>
<comment type="similarity">
    <text evidence="2">Belongs to the flagella basal body rod proteins family.</text>
</comment>
<keyword evidence="4" id="KW-0282">Flagellum</keyword>
<evidence type="ECO:0000256" key="1">
    <source>
        <dbReference type="ARBA" id="ARBA00004117"/>
    </source>
</evidence>
<dbReference type="Proteomes" id="UP000198418">
    <property type="component" value="Unassembled WGS sequence"/>
</dbReference>
<name>A0A212RRJ3_RHOAC</name>